<evidence type="ECO:0000256" key="1">
    <source>
        <dbReference type="SAM" id="Phobius"/>
    </source>
</evidence>
<accession>A0A1W1UJJ2</accession>
<protein>
    <submittedName>
        <fullName evidence="2">Branched-chain amino acid transport protein</fullName>
    </submittedName>
</protein>
<dbReference type="AlphaFoldDB" id="A0A1W1UJJ2"/>
<feature type="transmembrane region" description="Helical" evidence="1">
    <location>
        <begin position="64"/>
        <end position="97"/>
    </location>
</feature>
<dbReference type="InterPro" id="IPR008407">
    <property type="entry name" value="Brnchd-chn_aa_trnsp_AzlD"/>
</dbReference>
<sequence length="102" mass="11247">MNMNKVVLTIIFMTVVTYIPRFIPITFCRGQLNSKFLNSFLYYVPYAVLGALIFPDILNSTPHTISAVIGGISAIILAFMNKGLMTVVIGAIAVVYICEKLI</sequence>
<dbReference type="Proteomes" id="UP000192731">
    <property type="component" value="Unassembled WGS sequence"/>
</dbReference>
<keyword evidence="1" id="KW-0472">Membrane</keyword>
<dbReference type="Pfam" id="PF05437">
    <property type="entry name" value="AzlD"/>
    <property type="match status" value="1"/>
</dbReference>
<keyword evidence="1" id="KW-0812">Transmembrane</keyword>
<dbReference type="STRING" id="656914.SAMN00017405_2051"/>
<evidence type="ECO:0000313" key="3">
    <source>
        <dbReference type="Proteomes" id="UP000192731"/>
    </source>
</evidence>
<gene>
    <name evidence="2" type="ORF">SAMN00017405_2051</name>
</gene>
<feature type="transmembrane region" description="Helical" evidence="1">
    <location>
        <begin position="40"/>
        <end position="58"/>
    </location>
</feature>
<name>A0A1W1UJJ2_DESTI</name>
<dbReference type="EMBL" id="FWWT01000006">
    <property type="protein sequence ID" value="SMB81266.1"/>
    <property type="molecule type" value="Genomic_DNA"/>
</dbReference>
<proteinExistence type="predicted"/>
<organism evidence="2 3">
    <name type="scientific">Desulfonispora thiosulfatigenes DSM 11270</name>
    <dbReference type="NCBI Taxonomy" id="656914"/>
    <lineage>
        <taxon>Bacteria</taxon>
        <taxon>Bacillati</taxon>
        <taxon>Bacillota</taxon>
        <taxon>Clostridia</taxon>
        <taxon>Eubacteriales</taxon>
        <taxon>Peptococcaceae</taxon>
        <taxon>Desulfonispora</taxon>
    </lineage>
</organism>
<keyword evidence="1" id="KW-1133">Transmembrane helix</keyword>
<evidence type="ECO:0000313" key="2">
    <source>
        <dbReference type="EMBL" id="SMB81266.1"/>
    </source>
</evidence>
<keyword evidence="3" id="KW-1185">Reference proteome</keyword>
<feature type="transmembrane region" description="Helical" evidence="1">
    <location>
        <begin position="6"/>
        <end position="28"/>
    </location>
</feature>
<reference evidence="2 3" key="1">
    <citation type="submission" date="2017-04" db="EMBL/GenBank/DDBJ databases">
        <authorList>
            <person name="Afonso C.L."/>
            <person name="Miller P.J."/>
            <person name="Scott M.A."/>
            <person name="Spackman E."/>
            <person name="Goraichik I."/>
            <person name="Dimitrov K.M."/>
            <person name="Suarez D.L."/>
            <person name="Swayne D.E."/>
        </authorList>
    </citation>
    <scope>NUCLEOTIDE SEQUENCE [LARGE SCALE GENOMIC DNA]</scope>
    <source>
        <strain evidence="2 3">DSM 11270</strain>
    </source>
</reference>